<feature type="region of interest" description="Disordered" evidence="2">
    <location>
        <begin position="96"/>
        <end position="152"/>
    </location>
</feature>
<dbReference type="Pfam" id="PF01486">
    <property type="entry name" value="K-box"/>
    <property type="match status" value="1"/>
</dbReference>
<gene>
    <name evidence="4" type="ORF">KI387_002181</name>
</gene>
<evidence type="ECO:0000256" key="1">
    <source>
        <dbReference type="SAM" id="Coils"/>
    </source>
</evidence>
<protein>
    <recommendedName>
        <fullName evidence="3">K-box domain-containing protein</fullName>
    </recommendedName>
</protein>
<evidence type="ECO:0000256" key="2">
    <source>
        <dbReference type="SAM" id="MobiDB-lite"/>
    </source>
</evidence>
<comment type="caution">
    <text evidence="4">The sequence shown here is derived from an EMBL/GenBank/DDBJ whole genome shotgun (WGS) entry which is preliminary data.</text>
</comment>
<dbReference type="PROSITE" id="PS51297">
    <property type="entry name" value="K_BOX"/>
    <property type="match status" value="1"/>
</dbReference>
<dbReference type="OMA" id="NTQDHTI"/>
<evidence type="ECO:0000313" key="4">
    <source>
        <dbReference type="EMBL" id="KAH9330073.1"/>
    </source>
</evidence>
<dbReference type="AlphaFoldDB" id="A0AA38GXG2"/>
<dbReference type="Proteomes" id="UP000824469">
    <property type="component" value="Unassembled WGS sequence"/>
</dbReference>
<evidence type="ECO:0000259" key="3">
    <source>
        <dbReference type="PROSITE" id="PS51297"/>
    </source>
</evidence>
<evidence type="ECO:0000313" key="5">
    <source>
        <dbReference type="Proteomes" id="UP000824469"/>
    </source>
</evidence>
<dbReference type="EMBL" id="JAHRHJ020000001">
    <property type="protein sequence ID" value="KAH9330073.1"/>
    <property type="molecule type" value="Genomic_DNA"/>
</dbReference>
<feature type="compositionally biased region" description="Basic and acidic residues" evidence="2">
    <location>
        <begin position="97"/>
        <end position="110"/>
    </location>
</feature>
<feature type="domain" description="K-box" evidence="3">
    <location>
        <begin position="25"/>
        <end position="120"/>
    </location>
</feature>
<feature type="non-terminal residue" evidence="4">
    <location>
        <position position="152"/>
    </location>
</feature>
<feature type="non-terminal residue" evidence="4">
    <location>
        <position position="1"/>
    </location>
</feature>
<organism evidence="4 5">
    <name type="scientific">Taxus chinensis</name>
    <name type="common">Chinese yew</name>
    <name type="synonym">Taxus wallichiana var. chinensis</name>
    <dbReference type="NCBI Taxonomy" id="29808"/>
    <lineage>
        <taxon>Eukaryota</taxon>
        <taxon>Viridiplantae</taxon>
        <taxon>Streptophyta</taxon>
        <taxon>Embryophyta</taxon>
        <taxon>Tracheophyta</taxon>
        <taxon>Spermatophyta</taxon>
        <taxon>Pinopsida</taxon>
        <taxon>Pinidae</taxon>
        <taxon>Conifers II</taxon>
        <taxon>Cupressales</taxon>
        <taxon>Taxaceae</taxon>
        <taxon>Taxus</taxon>
    </lineage>
</organism>
<dbReference type="InterPro" id="IPR002487">
    <property type="entry name" value="TF_Kbox"/>
</dbReference>
<name>A0AA38GXG2_TAXCH</name>
<sequence>MNRVLEKYQNFSASTGHCTQLSENKETLCLEVDNLKKRISHLEKNNKEMIGEELDFLHYKDLRHLEKKLNLSVGKIRSKKDKIFLERIRSLKAKQRSLKEENDNFREKNGRTQVGRSHKEPNNNNESMDGVNREFERDGATQQHLRQTTLNL</sequence>
<feature type="compositionally biased region" description="Polar residues" evidence="2">
    <location>
        <begin position="140"/>
        <end position="152"/>
    </location>
</feature>
<dbReference type="GO" id="GO:0003700">
    <property type="term" value="F:DNA-binding transcription factor activity"/>
    <property type="evidence" value="ECO:0007669"/>
    <property type="project" value="InterPro"/>
</dbReference>
<feature type="coiled-coil region" evidence="1">
    <location>
        <begin position="18"/>
        <end position="52"/>
    </location>
</feature>
<reference evidence="4 5" key="1">
    <citation type="journal article" date="2021" name="Nat. Plants">
        <title>The Taxus genome provides insights into paclitaxel biosynthesis.</title>
        <authorList>
            <person name="Xiong X."/>
            <person name="Gou J."/>
            <person name="Liao Q."/>
            <person name="Li Y."/>
            <person name="Zhou Q."/>
            <person name="Bi G."/>
            <person name="Li C."/>
            <person name="Du R."/>
            <person name="Wang X."/>
            <person name="Sun T."/>
            <person name="Guo L."/>
            <person name="Liang H."/>
            <person name="Lu P."/>
            <person name="Wu Y."/>
            <person name="Zhang Z."/>
            <person name="Ro D.K."/>
            <person name="Shang Y."/>
            <person name="Huang S."/>
            <person name="Yan J."/>
        </authorList>
    </citation>
    <scope>NUCLEOTIDE SEQUENCE [LARGE SCALE GENOMIC DNA]</scope>
    <source>
        <strain evidence="4">Ta-2019</strain>
    </source>
</reference>
<dbReference type="GO" id="GO:0005634">
    <property type="term" value="C:nucleus"/>
    <property type="evidence" value="ECO:0007669"/>
    <property type="project" value="InterPro"/>
</dbReference>
<accession>A0AA38GXG2</accession>
<keyword evidence="1" id="KW-0175">Coiled coil</keyword>
<keyword evidence="5" id="KW-1185">Reference proteome</keyword>
<proteinExistence type="predicted"/>